<dbReference type="eggNOG" id="COG2314">
    <property type="taxonomic scope" value="Bacteria"/>
</dbReference>
<dbReference type="Pfam" id="PF05154">
    <property type="entry name" value="TM2"/>
    <property type="match status" value="1"/>
</dbReference>
<dbReference type="Pfam" id="PF08044">
    <property type="entry name" value="DUF1707"/>
    <property type="match status" value="1"/>
</dbReference>
<dbReference type="HOGENOM" id="CLU_1529469_0_0_11"/>
<dbReference type="GO" id="GO:0016020">
    <property type="term" value="C:membrane"/>
    <property type="evidence" value="ECO:0007669"/>
    <property type="project" value="UniProtKB-SubCell"/>
</dbReference>
<name>H5XQ00_9PSEU</name>
<dbReference type="PANTHER" id="PTHR40763">
    <property type="entry name" value="MEMBRANE PROTEIN-RELATED"/>
    <property type="match status" value="1"/>
</dbReference>
<evidence type="ECO:0000313" key="9">
    <source>
        <dbReference type="EMBL" id="EHR62225.1"/>
    </source>
</evidence>
<keyword evidence="2 6" id="KW-0812">Transmembrane</keyword>
<comment type="subcellular location">
    <subcellularLocation>
        <location evidence="1">Membrane</location>
        <topology evidence="1">Multi-pass membrane protein</topology>
    </subcellularLocation>
</comment>
<sequence>MCQTLTEGAESKRPLGTLEAMNGGLDSDDLRIGTAEREAASRVLADHFAEGRLTAAEYEERVDRVLASRTRGDIRPLFTDLPAPHPAFLAPASGAVVPTPDTAGEVQPAEVSDRSAVAAGILQIALPFGSGRFYTGDTRLAVIQLVCVVLTFGMAGLWPIIDGIILLTQGGTDGKGRPLR</sequence>
<organism evidence="9 10">
    <name type="scientific">Saccharomonospora cyanea NA-134</name>
    <dbReference type="NCBI Taxonomy" id="882082"/>
    <lineage>
        <taxon>Bacteria</taxon>
        <taxon>Bacillati</taxon>
        <taxon>Actinomycetota</taxon>
        <taxon>Actinomycetes</taxon>
        <taxon>Pseudonocardiales</taxon>
        <taxon>Pseudonocardiaceae</taxon>
        <taxon>Saccharomonospora</taxon>
    </lineage>
</organism>
<proteinExistence type="predicted"/>
<feature type="transmembrane region" description="Helical" evidence="6">
    <location>
        <begin position="140"/>
        <end position="161"/>
    </location>
</feature>
<evidence type="ECO:0000256" key="1">
    <source>
        <dbReference type="ARBA" id="ARBA00004141"/>
    </source>
</evidence>
<evidence type="ECO:0000256" key="6">
    <source>
        <dbReference type="SAM" id="Phobius"/>
    </source>
</evidence>
<reference evidence="9 10" key="1">
    <citation type="submission" date="2011-11" db="EMBL/GenBank/DDBJ databases">
        <title>The Noncontiguous Finished sequence of Saccharomonospora cyanea NA-134.</title>
        <authorList>
            <consortium name="US DOE Joint Genome Institute"/>
            <person name="Lucas S."/>
            <person name="Han J."/>
            <person name="Lapidus A."/>
            <person name="Cheng J.-F."/>
            <person name="Goodwin L."/>
            <person name="Pitluck S."/>
            <person name="Peters L."/>
            <person name="Ovchinnikova G."/>
            <person name="Lu M."/>
            <person name="Detter J.C."/>
            <person name="Han C."/>
            <person name="Tapia R."/>
            <person name="Land M."/>
            <person name="Hauser L."/>
            <person name="Kyrpides N."/>
            <person name="Ivanova N."/>
            <person name="Pagani I."/>
            <person name="Brambilla E.-M."/>
            <person name="Klenk H.-P."/>
            <person name="Woyke T."/>
        </authorList>
    </citation>
    <scope>NUCLEOTIDE SEQUENCE [LARGE SCALE GENOMIC DNA]</scope>
    <source>
        <strain evidence="9 10">NA-134</strain>
    </source>
</reference>
<dbReference type="STRING" id="882082.SaccyDRAFT_3391"/>
<keyword evidence="3 6" id="KW-1133">Transmembrane helix</keyword>
<evidence type="ECO:0000256" key="5">
    <source>
        <dbReference type="SAM" id="MobiDB-lite"/>
    </source>
</evidence>
<dbReference type="InterPro" id="IPR012551">
    <property type="entry name" value="DUF1707_SHOCT-like"/>
</dbReference>
<feature type="domain" description="DUF1707" evidence="8">
    <location>
        <begin position="30"/>
        <end position="82"/>
    </location>
</feature>
<feature type="domain" description="TM2" evidence="7">
    <location>
        <begin position="113"/>
        <end position="164"/>
    </location>
</feature>
<dbReference type="InterPro" id="IPR007829">
    <property type="entry name" value="TM2"/>
</dbReference>
<feature type="region of interest" description="Disordered" evidence="5">
    <location>
        <begin position="1"/>
        <end position="21"/>
    </location>
</feature>
<evidence type="ECO:0000259" key="8">
    <source>
        <dbReference type="Pfam" id="PF08044"/>
    </source>
</evidence>
<evidence type="ECO:0000313" key="10">
    <source>
        <dbReference type="Proteomes" id="UP000002791"/>
    </source>
</evidence>
<dbReference type="Proteomes" id="UP000002791">
    <property type="component" value="Chromosome"/>
</dbReference>
<dbReference type="EMBL" id="CM001440">
    <property type="protein sequence ID" value="EHR62225.1"/>
    <property type="molecule type" value="Genomic_DNA"/>
</dbReference>
<gene>
    <name evidence="9" type="ORF">SaccyDRAFT_3391</name>
</gene>
<evidence type="ECO:0000256" key="4">
    <source>
        <dbReference type="ARBA" id="ARBA00023136"/>
    </source>
</evidence>
<keyword evidence="4 6" id="KW-0472">Membrane</keyword>
<evidence type="ECO:0000259" key="7">
    <source>
        <dbReference type="Pfam" id="PF05154"/>
    </source>
</evidence>
<protein>
    <submittedName>
        <fullName evidence="9">Uncharacterized protein</fullName>
    </submittedName>
</protein>
<dbReference type="AlphaFoldDB" id="H5XQ00"/>
<evidence type="ECO:0000256" key="3">
    <source>
        <dbReference type="ARBA" id="ARBA00022989"/>
    </source>
</evidence>
<accession>H5XQ00</accession>
<dbReference type="PANTHER" id="PTHR40763:SF5">
    <property type="entry name" value="MEMBRANE PROTEIN"/>
    <property type="match status" value="1"/>
</dbReference>
<keyword evidence="10" id="KW-1185">Reference proteome</keyword>
<evidence type="ECO:0000256" key="2">
    <source>
        <dbReference type="ARBA" id="ARBA00022692"/>
    </source>
</evidence>